<feature type="compositionally biased region" description="Basic and acidic residues" evidence="1">
    <location>
        <begin position="32"/>
        <end position="45"/>
    </location>
</feature>
<evidence type="ECO:0000313" key="3">
    <source>
        <dbReference type="Proteomes" id="UP000625711"/>
    </source>
</evidence>
<dbReference type="AlphaFoldDB" id="A0A834MIT5"/>
<dbReference type="Proteomes" id="UP000625711">
    <property type="component" value="Unassembled WGS sequence"/>
</dbReference>
<accession>A0A834MIT5</accession>
<protein>
    <submittedName>
        <fullName evidence="2">Uncharacterized protein</fullName>
    </submittedName>
</protein>
<evidence type="ECO:0000313" key="2">
    <source>
        <dbReference type="EMBL" id="KAF7285358.1"/>
    </source>
</evidence>
<name>A0A834MIT5_RHYFE</name>
<feature type="region of interest" description="Disordered" evidence="1">
    <location>
        <begin position="1"/>
        <end position="91"/>
    </location>
</feature>
<sequence>MTDNLSSTKSQSEKLKPSPEAKNKSKPRKFTLKTEDTLISNKEDAGNPENHSMESFYSVENSPSSSLNAENSYTSATLCETTLKNTESHKK</sequence>
<keyword evidence="3" id="KW-1185">Reference proteome</keyword>
<feature type="compositionally biased region" description="Polar residues" evidence="1">
    <location>
        <begin position="49"/>
        <end position="85"/>
    </location>
</feature>
<proteinExistence type="predicted"/>
<comment type="caution">
    <text evidence="2">The sequence shown here is derived from an EMBL/GenBank/DDBJ whole genome shotgun (WGS) entry which is preliminary data.</text>
</comment>
<organism evidence="2 3">
    <name type="scientific">Rhynchophorus ferrugineus</name>
    <name type="common">Red palm weevil</name>
    <name type="synonym">Curculio ferrugineus</name>
    <dbReference type="NCBI Taxonomy" id="354439"/>
    <lineage>
        <taxon>Eukaryota</taxon>
        <taxon>Metazoa</taxon>
        <taxon>Ecdysozoa</taxon>
        <taxon>Arthropoda</taxon>
        <taxon>Hexapoda</taxon>
        <taxon>Insecta</taxon>
        <taxon>Pterygota</taxon>
        <taxon>Neoptera</taxon>
        <taxon>Endopterygota</taxon>
        <taxon>Coleoptera</taxon>
        <taxon>Polyphaga</taxon>
        <taxon>Cucujiformia</taxon>
        <taxon>Curculionidae</taxon>
        <taxon>Dryophthorinae</taxon>
        <taxon>Rhynchophorus</taxon>
    </lineage>
</organism>
<reference evidence="2" key="1">
    <citation type="submission" date="2020-08" db="EMBL/GenBank/DDBJ databases">
        <title>Genome sequencing and assembly of the red palm weevil Rhynchophorus ferrugineus.</title>
        <authorList>
            <person name="Dias G.B."/>
            <person name="Bergman C.M."/>
            <person name="Manee M."/>
        </authorList>
    </citation>
    <scope>NUCLEOTIDE SEQUENCE</scope>
    <source>
        <strain evidence="2">AA-2017</strain>
        <tissue evidence="2">Whole larva</tissue>
    </source>
</reference>
<feature type="compositionally biased region" description="Polar residues" evidence="1">
    <location>
        <begin position="1"/>
        <end position="10"/>
    </location>
</feature>
<gene>
    <name evidence="2" type="ORF">GWI33_010759</name>
</gene>
<feature type="compositionally biased region" description="Basic and acidic residues" evidence="1">
    <location>
        <begin position="11"/>
        <end position="23"/>
    </location>
</feature>
<evidence type="ECO:0000256" key="1">
    <source>
        <dbReference type="SAM" id="MobiDB-lite"/>
    </source>
</evidence>
<dbReference type="EMBL" id="JAACXV010000056">
    <property type="protein sequence ID" value="KAF7285358.1"/>
    <property type="molecule type" value="Genomic_DNA"/>
</dbReference>